<proteinExistence type="predicted"/>
<feature type="non-terminal residue" evidence="2">
    <location>
        <position position="125"/>
    </location>
</feature>
<protein>
    <submittedName>
        <fullName evidence="2">Uncharacterized protein</fullName>
    </submittedName>
</protein>
<feature type="compositionally biased region" description="Polar residues" evidence="1">
    <location>
        <begin position="1"/>
        <end position="14"/>
    </location>
</feature>
<evidence type="ECO:0000256" key="1">
    <source>
        <dbReference type="SAM" id="MobiDB-lite"/>
    </source>
</evidence>
<reference evidence="2" key="1">
    <citation type="submission" date="2019-03" db="EMBL/GenBank/DDBJ databases">
        <title>Single cell metagenomics reveals metabolic interactions within the superorganism composed of flagellate Streblomastix strix and complex community of Bacteroidetes bacteria on its surface.</title>
        <authorList>
            <person name="Treitli S.C."/>
            <person name="Kolisko M."/>
            <person name="Husnik F."/>
            <person name="Keeling P."/>
            <person name="Hampl V."/>
        </authorList>
    </citation>
    <scope>NUCLEOTIDE SEQUENCE</scope>
    <source>
        <strain evidence="2">STM</strain>
    </source>
</reference>
<comment type="caution">
    <text evidence="2">The sequence shown here is derived from an EMBL/GenBank/DDBJ whole genome shotgun (WGS) entry which is preliminary data.</text>
</comment>
<feature type="compositionally biased region" description="Basic and acidic residues" evidence="1">
    <location>
        <begin position="20"/>
        <end position="39"/>
    </location>
</feature>
<dbReference type="EMBL" id="SNRY01011021">
    <property type="protein sequence ID" value="KAA6305048.1"/>
    <property type="molecule type" value="Genomic_DNA"/>
</dbReference>
<accession>A0A5J4P7R8</accession>
<feature type="region of interest" description="Disordered" evidence="1">
    <location>
        <begin position="54"/>
        <end position="86"/>
    </location>
</feature>
<gene>
    <name evidence="2" type="ORF">EZS27_043301</name>
</gene>
<name>A0A5J4P7R8_9ZZZZ</name>
<sequence length="125" mass="14465">MVGQIDLSTLNQSTRPKKKTKEEKRKEWEEKDKVRQDQKNRIKEAIMKEIRKDEKPVIKQEDKPVVATDTGAKKKRNRINKDKEKVNINTVSFPTTFTRPILNSEKANYKGGQGQGNNKSRTNSP</sequence>
<organism evidence="2">
    <name type="scientific">termite gut metagenome</name>
    <dbReference type="NCBI Taxonomy" id="433724"/>
    <lineage>
        <taxon>unclassified sequences</taxon>
        <taxon>metagenomes</taxon>
        <taxon>organismal metagenomes</taxon>
    </lineage>
</organism>
<feature type="compositionally biased region" description="Basic and acidic residues" evidence="1">
    <location>
        <begin position="54"/>
        <end position="64"/>
    </location>
</feature>
<evidence type="ECO:0000313" key="2">
    <source>
        <dbReference type="EMBL" id="KAA6305048.1"/>
    </source>
</evidence>
<dbReference type="AlphaFoldDB" id="A0A5J4P7R8"/>
<feature type="region of interest" description="Disordered" evidence="1">
    <location>
        <begin position="1"/>
        <end position="39"/>
    </location>
</feature>
<feature type="region of interest" description="Disordered" evidence="1">
    <location>
        <begin position="99"/>
        <end position="125"/>
    </location>
</feature>